<dbReference type="Proteomes" id="UP000663802">
    <property type="component" value="Unassembled WGS sequence"/>
</dbReference>
<feature type="compositionally biased region" description="Low complexity" evidence="1">
    <location>
        <begin position="33"/>
        <end position="58"/>
    </location>
</feature>
<dbReference type="RefSeq" id="WP_206871748.1">
    <property type="nucleotide sequence ID" value="NZ_BMBA01000005.1"/>
</dbReference>
<evidence type="ECO:0000313" key="4">
    <source>
        <dbReference type="Proteomes" id="UP000663802"/>
    </source>
</evidence>
<comment type="caution">
    <text evidence="3">The sequence shown here is derived from an EMBL/GenBank/DDBJ whole genome shotgun (WGS) entry which is preliminary data.</text>
</comment>
<feature type="region of interest" description="Disordered" evidence="1">
    <location>
        <begin position="177"/>
        <end position="210"/>
    </location>
</feature>
<reference evidence="3 4" key="1">
    <citation type="journal article" date="2021" name="Int. J. Syst. Evol. Microbiol.">
        <title>Clostridium zeae sp. nov., isolated from corn silage.</title>
        <authorList>
            <person name="Kobayashi H."/>
            <person name="Tanizawa Y."/>
            <person name="Yagura M."/>
            <person name="Sakamoto M."/>
            <person name="Ohkuma M."/>
            <person name="Tohno M."/>
        </authorList>
    </citation>
    <scope>NUCLEOTIDE SEQUENCE [LARGE SCALE GENOMIC DNA]</scope>
    <source>
        <strain evidence="3 4">CSC2</strain>
    </source>
</reference>
<evidence type="ECO:0008006" key="5">
    <source>
        <dbReference type="Google" id="ProtNLM"/>
    </source>
</evidence>
<dbReference type="EMBL" id="BMBA01000005">
    <property type="protein sequence ID" value="GFZ33485.1"/>
    <property type="molecule type" value="Genomic_DNA"/>
</dbReference>
<keyword evidence="4" id="KW-1185">Reference proteome</keyword>
<keyword evidence="2" id="KW-0732">Signal</keyword>
<accession>A0ABQ1EFD2</accession>
<protein>
    <recommendedName>
        <fullName evidence="5">Lipoprotein</fullName>
    </recommendedName>
</protein>
<feature type="chain" id="PRO_5045122142" description="Lipoprotein" evidence="2">
    <location>
        <begin position="26"/>
        <end position="210"/>
    </location>
</feature>
<organism evidence="3 4">
    <name type="scientific">Clostridium zeae</name>
    <dbReference type="NCBI Taxonomy" id="2759022"/>
    <lineage>
        <taxon>Bacteria</taxon>
        <taxon>Bacillati</taxon>
        <taxon>Bacillota</taxon>
        <taxon>Clostridia</taxon>
        <taxon>Eubacteriales</taxon>
        <taxon>Clostridiaceae</taxon>
        <taxon>Clostridium</taxon>
    </lineage>
</organism>
<name>A0ABQ1EFD2_9CLOT</name>
<feature type="compositionally biased region" description="Polar residues" evidence="1">
    <location>
        <begin position="68"/>
        <end position="82"/>
    </location>
</feature>
<gene>
    <name evidence="3" type="ORF">CSC2_40110</name>
</gene>
<proteinExistence type="predicted"/>
<feature type="signal peptide" evidence="2">
    <location>
        <begin position="1"/>
        <end position="25"/>
    </location>
</feature>
<sequence length="210" mass="22439">MIKNVLSKKLVMLISAISITGLLLTGCSSSNKNTQANAATQNQQGQQGQQNGRNFGANSEERKKQMEDSVNSLVSDGTITKDQGTKVLEALTTSTQRPNGQKNNNNGNSQGNANNNTQNNNQQNQNNQNGQQASNNQNGQNKGNRGNFNPLTKLVSDGTITQAQADKIMEKVRANMPQRQNNNSNNGATNNNNSSNNNTNNGTSNNSSGS</sequence>
<feature type="region of interest" description="Disordered" evidence="1">
    <location>
        <begin position="33"/>
        <end position="153"/>
    </location>
</feature>
<dbReference type="PROSITE" id="PS51257">
    <property type="entry name" value="PROKAR_LIPOPROTEIN"/>
    <property type="match status" value="1"/>
</dbReference>
<evidence type="ECO:0000313" key="3">
    <source>
        <dbReference type="EMBL" id="GFZ33485.1"/>
    </source>
</evidence>
<evidence type="ECO:0000256" key="1">
    <source>
        <dbReference type="SAM" id="MobiDB-lite"/>
    </source>
</evidence>
<feature type="compositionally biased region" description="Low complexity" evidence="1">
    <location>
        <begin position="99"/>
        <end position="147"/>
    </location>
</feature>
<evidence type="ECO:0000256" key="2">
    <source>
        <dbReference type="SAM" id="SignalP"/>
    </source>
</evidence>
<feature type="compositionally biased region" description="Low complexity" evidence="1">
    <location>
        <begin position="181"/>
        <end position="210"/>
    </location>
</feature>